<dbReference type="Gene3D" id="3.30.700.10">
    <property type="entry name" value="Glycoprotein, Type 4 Pilin"/>
    <property type="match status" value="1"/>
</dbReference>
<dbReference type="AlphaFoldDB" id="A0A0D1EJ91"/>
<protein>
    <submittedName>
        <fullName evidence="3">XcpT protein</fullName>
    </submittedName>
</protein>
<dbReference type="Pfam" id="PF08334">
    <property type="entry name" value="T2SSG"/>
    <property type="match status" value="1"/>
</dbReference>
<dbReference type="Proteomes" id="UP000032232">
    <property type="component" value="Unassembled WGS sequence"/>
</dbReference>
<evidence type="ECO:0000256" key="1">
    <source>
        <dbReference type="SAM" id="MobiDB-lite"/>
    </source>
</evidence>
<organism evidence="3 4">
    <name type="scientific">Jannaschia aquimarina</name>
    <dbReference type="NCBI Taxonomy" id="935700"/>
    <lineage>
        <taxon>Bacteria</taxon>
        <taxon>Pseudomonadati</taxon>
        <taxon>Pseudomonadota</taxon>
        <taxon>Alphaproteobacteria</taxon>
        <taxon>Rhodobacterales</taxon>
        <taxon>Roseobacteraceae</taxon>
        <taxon>Jannaschia</taxon>
    </lineage>
</organism>
<evidence type="ECO:0000313" key="4">
    <source>
        <dbReference type="Proteomes" id="UP000032232"/>
    </source>
</evidence>
<name>A0A0D1EJ91_9RHOB</name>
<dbReference type="GO" id="GO:0015628">
    <property type="term" value="P:protein secretion by the type II secretion system"/>
    <property type="evidence" value="ECO:0007669"/>
    <property type="project" value="InterPro"/>
</dbReference>
<dbReference type="GO" id="GO:0015627">
    <property type="term" value="C:type II protein secretion system complex"/>
    <property type="evidence" value="ECO:0007669"/>
    <property type="project" value="InterPro"/>
</dbReference>
<dbReference type="PATRIC" id="fig|935700.4.peg.2517"/>
<accession>A0A0D1EJ91</accession>
<evidence type="ECO:0000259" key="2">
    <source>
        <dbReference type="Pfam" id="PF08334"/>
    </source>
</evidence>
<feature type="domain" description="Type II secretion system protein GspG C-terminal" evidence="2">
    <location>
        <begin position="20"/>
        <end position="121"/>
    </location>
</feature>
<sequence length="122" mass="12583">MLVAVAIVGLLVGLIGPAAMRQLQSSRVKTTEAQIAQIRAAIDIYQIDTGRLPPAGTGLGALVSDPGATPGWNGPYLRDGKMPVDAWGGTFQYRLEQGRPRLVSLGSDGQPGGTGDAADIEG</sequence>
<keyword evidence="4" id="KW-1185">Reference proteome</keyword>
<dbReference type="NCBIfam" id="TIGR01710">
    <property type="entry name" value="typeII_sec_gspG"/>
    <property type="match status" value="1"/>
</dbReference>
<dbReference type="STRING" id="935700.jaqu_24450"/>
<comment type="caution">
    <text evidence="3">The sequence shown here is derived from an EMBL/GenBank/DDBJ whole genome shotgun (WGS) entry which is preliminary data.</text>
</comment>
<dbReference type="SUPFAM" id="SSF54523">
    <property type="entry name" value="Pili subunits"/>
    <property type="match status" value="1"/>
</dbReference>
<dbReference type="InterPro" id="IPR013545">
    <property type="entry name" value="T2SS_protein-GspG_C"/>
</dbReference>
<feature type="region of interest" description="Disordered" evidence="1">
    <location>
        <begin position="101"/>
        <end position="122"/>
    </location>
</feature>
<dbReference type="InterPro" id="IPR010054">
    <property type="entry name" value="Type2_sec_GspG"/>
</dbReference>
<reference evidence="3 4" key="1">
    <citation type="submission" date="2015-02" db="EMBL/GenBank/DDBJ databases">
        <title>Genome Sequence of Jannaschia aquimarina DSM28248, a member of the Roseobacter clade.</title>
        <authorList>
            <person name="Voget S."/>
            <person name="Daniel R."/>
        </authorList>
    </citation>
    <scope>NUCLEOTIDE SEQUENCE [LARGE SCALE GENOMIC DNA]</scope>
    <source>
        <strain evidence="3 4">GSW-M26</strain>
    </source>
</reference>
<evidence type="ECO:0000313" key="3">
    <source>
        <dbReference type="EMBL" id="KIT15865.1"/>
    </source>
</evidence>
<gene>
    <name evidence="3" type="primary">xcpT</name>
    <name evidence="3" type="ORF">jaqu_24450</name>
</gene>
<proteinExistence type="predicted"/>
<dbReference type="InterPro" id="IPR045584">
    <property type="entry name" value="Pilin-like"/>
</dbReference>
<dbReference type="EMBL" id="JYFE01000042">
    <property type="protein sequence ID" value="KIT15865.1"/>
    <property type="molecule type" value="Genomic_DNA"/>
</dbReference>